<keyword evidence="1" id="KW-0812">Transmembrane</keyword>
<evidence type="ECO:0000256" key="1">
    <source>
        <dbReference type="SAM" id="Phobius"/>
    </source>
</evidence>
<accession>A0ABQ0RI75</accession>
<feature type="transmembrane region" description="Helical" evidence="1">
    <location>
        <begin position="395"/>
        <end position="419"/>
    </location>
</feature>
<feature type="transmembrane region" description="Helical" evidence="1">
    <location>
        <begin position="101"/>
        <end position="130"/>
    </location>
</feature>
<feature type="transmembrane region" description="Helical" evidence="1">
    <location>
        <begin position="343"/>
        <end position="362"/>
    </location>
</feature>
<dbReference type="PANTHER" id="PTHR30354:SF25">
    <property type="entry name" value="INNER MEMBRANE PERMEASE YGBN"/>
    <property type="match status" value="1"/>
</dbReference>
<organism evidence="2 3">
    <name type="scientific">Glutamicibacter nicotianae</name>
    <name type="common">Arthrobacter nicotianae</name>
    <dbReference type="NCBI Taxonomy" id="37929"/>
    <lineage>
        <taxon>Bacteria</taxon>
        <taxon>Bacillati</taxon>
        <taxon>Actinomycetota</taxon>
        <taxon>Actinomycetes</taxon>
        <taxon>Micrococcales</taxon>
        <taxon>Micrococcaceae</taxon>
        <taxon>Glutamicibacter</taxon>
    </lineage>
</organism>
<feature type="transmembrane region" description="Helical" evidence="1">
    <location>
        <begin position="311"/>
        <end position="331"/>
    </location>
</feature>
<feature type="transmembrane region" description="Helical" evidence="1">
    <location>
        <begin position="29"/>
        <end position="47"/>
    </location>
</feature>
<feature type="transmembrane region" description="Helical" evidence="1">
    <location>
        <begin position="267"/>
        <end position="291"/>
    </location>
</feature>
<keyword evidence="3" id="KW-1185">Reference proteome</keyword>
<sequence length="461" mass="46498">MSPLMLVLIAVAGVALLLLGVIKFKMPAFIVLLLVSILVALAAGIPIQEVAGLVTEGMGGTLGSVAVLVGLGAMLGKVIEISGGAQVLSTRFTALFGPRRVIAALTTAAFLLAIPVFFDVGFIVLVPIIYGFAKALGVSPVKIGLPVGAIMLAIHVVVPPHPGVVGGAEILGADIGWATILGLAFCAPLGVLSYFAAKRINRREIPMLAETAEQFESFGAGSSDDGAVATKTKAPTSSMVISMILLPIVMIMLGTVGGSLVPAESTAANVLGFIGSPSIALLVTVLVSYYLLGVRSGWTSEQTGKVMDSALAPAAIVILVTGAGGVFGKVLTESGIGTVLAESLAEAGLPVIVMAFVLAAILRVSQGSATVAIITTTGLLATAVEAGGYSTVQTALILAAVGFGAFGLSHVNDSGFWIVTRFLGLSVADGLRTWTVLTTMLGVAGFALTAITYAIITAAGV</sequence>
<comment type="caution">
    <text evidence="2">The sequence shown here is derived from an EMBL/GenBank/DDBJ whole genome shotgun (WGS) entry which is preliminary data.</text>
</comment>
<evidence type="ECO:0000313" key="3">
    <source>
        <dbReference type="Proteomes" id="UP000316242"/>
    </source>
</evidence>
<dbReference type="NCBIfam" id="TIGR00791">
    <property type="entry name" value="gntP"/>
    <property type="match status" value="1"/>
</dbReference>
<dbReference type="PANTHER" id="PTHR30354">
    <property type="entry name" value="GNT FAMILY GLUCONATE TRANSPORTER"/>
    <property type="match status" value="1"/>
</dbReference>
<keyword evidence="1" id="KW-0472">Membrane</keyword>
<feature type="transmembrane region" description="Helical" evidence="1">
    <location>
        <begin position="431"/>
        <end position="456"/>
    </location>
</feature>
<feature type="transmembrane region" description="Helical" evidence="1">
    <location>
        <begin position="59"/>
        <end position="80"/>
    </location>
</feature>
<dbReference type="PIRSF" id="PIRSF002746">
    <property type="entry name" value="Gluconate_transporter"/>
    <property type="match status" value="1"/>
</dbReference>
<dbReference type="NCBIfam" id="NF007332">
    <property type="entry name" value="PRK09821.1"/>
    <property type="match status" value="1"/>
</dbReference>
<name>A0ABQ0RI75_GLUNI</name>
<reference evidence="2 3" key="1">
    <citation type="submission" date="2019-06" db="EMBL/GenBank/DDBJ databases">
        <title>Whole genome shotgun sequence of Glutamicibacter nicotianae NBRC 14234.</title>
        <authorList>
            <person name="Hosoyama A."/>
            <person name="Uohara A."/>
            <person name="Ohji S."/>
            <person name="Ichikawa N."/>
        </authorList>
    </citation>
    <scope>NUCLEOTIDE SEQUENCE [LARGE SCALE GENOMIC DNA]</scope>
    <source>
        <strain evidence="2 3">NBRC 14234</strain>
    </source>
</reference>
<evidence type="ECO:0000313" key="2">
    <source>
        <dbReference type="EMBL" id="GEC11514.1"/>
    </source>
</evidence>
<feature type="transmembrane region" description="Helical" evidence="1">
    <location>
        <begin position="6"/>
        <end position="22"/>
    </location>
</feature>
<dbReference type="RefSeq" id="WP_141356071.1">
    <property type="nucleotide sequence ID" value="NZ_BAAAWM010000001.1"/>
</dbReference>
<gene>
    <name evidence="2" type="primary">ygbN</name>
    <name evidence="2" type="ORF">ANI01nite_07170</name>
</gene>
<protein>
    <submittedName>
        <fullName evidence="2">Inner membrane permease YgbN</fullName>
    </submittedName>
</protein>
<dbReference type="Proteomes" id="UP000316242">
    <property type="component" value="Unassembled WGS sequence"/>
</dbReference>
<feature type="transmembrane region" description="Helical" evidence="1">
    <location>
        <begin position="240"/>
        <end position="261"/>
    </location>
</feature>
<dbReference type="Pfam" id="PF02447">
    <property type="entry name" value="GntP_permease"/>
    <property type="match status" value="1"/>
</dbReference>
<keyword evidence="1" id="KW-1133">Transmembrane helix</keyword>
<dbReference type="EMBL" id="BJNE01000002">
    <property type="protein sequence ID" value="GEC11514.1"/>
    <property type="molecule type" value="Genomic_DNA"/>
</dbReference>
<proteinExistence type="predicted"/>
<dbReference type="InterPro" id="IPR003474">
    <property type="entry name" value="Glcn_transporter"/>
</dbReference>
<feature type="transmembrane region" description="Helical" evidence="1">
    <location>
        <begin position="175"/>
        <end position="197"/>
    </location>
</feature>